<protein>
    <submittedName>
        <fullName evidence="2">Uncharacterized protein</fullName>
    </submittedName>
</protein>
<dbReference type="InParanoid" id="A0A0D0DBM2"/>
<evidence type="ECO:0000256" key="1">
    <source>
        <dbReference type="SAM" id="MobiDB-lite"/>
    </source>
</evidence>
<feature type="compositionally biased region" description="Acidic residues" evidence="1">
    <location>
        <begin position="13"/>
        <end position="34"/>
    </location>
</feature>
<sequence>MPRHTRPGPVQDQGEEMIDLDGSDLSDGSGQEEDKEQRDQEQIMAIILPLPPDADIPALCKALSLAQRALTKTDADLHRVKKELFTLTAALPPKKRKGILNKSHSLNESIGQVAKKFAMLYRLWVIDGLFPIVNNTGVDLSSMTCWASPEAKRNAVITKLFTIMPRVLTKEIHAYKAFSSVFTSALNQERSNMLRAIKEASTLVFADKIQ</sequence>
<accession>A0A0D0DBM2</accession>
<dbReference type="OrthoDB" id="2857391at2759"/>
<dbReference type="EMBL" id="KN826738">
    <property type="protein sequence ID" value="KIK78024.1"/>
    <property type="molecule type" value="Genomic_DNA"/>
</dbReference>
<name>A0A0D0DBM2_9AGAM</name>
<dbReference type="HOGENOM" id="CLU_1305217_0_0_1"/>
<dbReference type="AlphaFoldDB" id="A0A0D0DBM2"/>
<reference evidence="3" key="2">
    <citation type="submission" date="2015-01" db="EMBL/GenBank/DDBJ databases">
        <title>Evolutionary Origins and Diversification of the Mycorrhizal Mutualists.</title>
        <authorList>
            <consortium name="DOE Joint Genome Institute"/>
            <consortium name="Mycorrhizal Genomics Consortium"/>
            <person name="Kohler A."/>
            <person name="Kuo A."/>
            <person name="Nagy L.G."/>
            <person name="Floudas D."/>
            <person name="Copeland A."/>
            <person name="Barry K.W."/>
            <person name="Cichocki N."/>
            <person name="Veneault-Fourrey C."/>
            <person name="LaButti K."/>
            <person name="Lindquist E.A."/>
            <person name="Lipzen A."/>
            <person name="Lundell T."/>
            <person name="Morin E."/>
            <person name="Murat C."/>
            <person name="Riley R."/>
            <person name="Ohm R."/>
            <person name="Sun H."/>
            <person name="Tunlid A."/>
            <person name="Henrissat B."/>
            <person name="Grigoriev I.V."/>
            <person name="Hibbett D.S."/>
            <person name="Martin F."/>
        </authorList>
    </citation>
    <scope>NUCLEOTIDE SEQUENCE [LARGE SCALE GENOMIC DNA]</scope>
    <source>
        <strain evidence="3">Ve08.2h10</strain>
    </source>
</reference>
<dbReference type="Proteomes" id="UP000054538">
    <property type="component" value="Unassembled WGS sequence"/>
</dbReference>
<feature type="region of interest" description="Disordered" evidence="1">
    <location>
        <begin position="1"/>
        <end position="38"/>
    </location>
</feature>
<evidence type="ECO:0000313" key="3">
    <source>
        <dbReference type="Proteomes" id="UP000054538"/>
    </source>
</evidence>
<proteinExistence type="predicted"/>
<reference evidence="2 3" key="1">
    <citation type="submission" date="2014-04" db="EMBL/GenBank/DDBJ databases">
        <authorList>
            <consortium name="DOE Joint Genome Institute"/>
            <person name="Kuo A."/>
            <person name="Kohler A."/>
            <person name="Jargeat P."/>
            <person name="Nagy L.G."/>
            <person name="Floudas D."/>
            <person name="Copeland A."/>
            <person name="Barry K.W."/>
            <person name="Cichocki N."/>
            <person name="Veneault-Fourrey C."/>
            <person name="LaButti K."/>
            <person name="Lindquist E.A."/>
            <person name="Lipzen A."/>
            <person name="Lundell T."/>
            <person name="Morin E."/>
            <person name="Murat C."/>
            <person name="Sun H."/>
            <person name="Tunlid A."/>
            <person name="Henrissat B."/>
            <person name="Grigoriev I.V."/>
            <person name="Hibbett D.S."/>
            <person name="Martin F."/>
            <person name="Nordberg H.P."/>
            <person name="Cantor M.N."/>
            <person name="Hua S.X."/>
        </authorList>
    </citation>
    <scope>NUCLEOTIDE SEQUENCE [LARGE SCALE GENOMIC DNA]</scope>
    <source>
        <strain evidence="2 3">Ve08.2h10</strain>
    </source>
</reference>
<evidence type="ECO:0000313" key="2">
    <source>
        <dbReference type="EMBL" id="KIK78024.1"/>
    </source>
</evidence>
<organism evidence="2 3">
    <name type="scientific">Paxillus rubicundulus Ve08.2h10</name>
    <dbReference type="NCBI Taxonomy" id="930991"/>
    <lineage>
        <taxon>Eukaryota</taxon>
        <taxon>Fungi</taxon>
        <taxon>Dikarya</taxon>
        <taxon>Basidiomycota</taxon>
        <taxon>Agaricomycotina</taxon>
        <taxon>Agaricomycetes</taxon>
        <taxon>Agaricomycetidae</taxon>
        <taxon>Boletales</taxon>
        <taxon>Paxilineae</taxon>
        <taxon>Paxillaceae</taxon>
        <taxon>Paxillus</taxon>
    </lineage>
</organism>
<keyword evidence="3" id="KW-1185">Reference proteome</keyword>
<gene>
    <name evidence="2" type="ORF">PAXRUDRAFT_17111</name>
</gene>